<keyword evidence="1" id="KW-0732">Signal</keyword>
<dbReference type="OrthoDB" id="2874397at2"/>
<keyword evidence="3" id="KW-1185">Reference proteome</keyword>
<dbReference type="PROSITE" id="PS51257">
    <property type="entry name" value="PROKAR_LIPOPROTEIN"/>
    <property type="match status" value="1"/>
</dbReference>
<comment type="caution">
    <text evidence="2">The sequence shown here is derived from an EMBL/GenBank/DDBJ whole genome shotgun (WGS) entry which is preliminary data.</text>
</comment>
<gene>
    <name evidence="2" type="ORF">D8M05_05830</name>
</gene>
<name>A0A494Z3W7_9BACI</name>
<accession>A0A494Z3W7</accession>
<evidence type="ECO:0000256" key="1">
    <source>
        <dbReference type="SAM" id="SignalP"/>
    </source>
</evidence>
<evidence type="ECO:0000313" key="3">
    <source>
        <dbReference type="Proteomes" id="UP000281813"/>
    </source>
</evidence>
<dbReference type="Proteomes" id="UP000281813">
    <property type="component" value="Unassembled WGS sequence"/>
</dbReference>
<evidence type="ECO:0008006" key="4">
    <source>
        <dbReference type="Google" id="ProtNLM"/>
    </source>
</evidence>
<dbReference type="AlphaFoldDB" id="A0A494Z3W7"/>
<reference evidence="2 3" key="1">
    <citation type="journal article" date="2015" name="Antonie Van Leeuwenhoek">
        <title>Oceanobacillus bengalensis sp. nov., a bacterium isolated from seawater of the Bay of Bengal.</title>
        <authorList>
            <person name="Yongchang O."/>
            <person name="Xiang W."/>
            <person name="Wang G."/>
        </authorList>
    </citation>
    <scope>NUCLEOTIDE SEQUENCE [LARGE SCALE GENOMIC DNA]</scope>
    <source>
        <strain evidence="2 3">MCCC 1K00260</strain>
    </source>
</reference>
<sequence length="168" mass="18882">MKKSLSFLAIIIIGLLTACSNDTNQYQEVISNYPETIKENIEELPEEFRENIVVPLKLPESYSVIDFGYTSEPINDPDGNIVLTNFIYAGNNSQLLLNTMYGNVSYANEKSSETVTLDNGIEAKVVDYSLRWEDQDGNHHELSLIVPPDTTDTEITIEDLIEIANSME</sequence>
<proteinExistence type="predicted"/>
<organism evidence="2 3">
    <name type="scientific">Oceanobacillus bengalensis</name>
    <dbReference type="NCBI Taxonomy" id="1435466"/>
    <lineage>
        <taxon>Bacteria</taxon>
        <taxon>Bacillati</taxon>
        <taxon>Bacillota</taxon>
        <taxon>Bacilli</taxon>
        <taxon>Bacillales</taxon>
        <taxon>Bacillaceae</taxon>
        <taxon>Oceanobacillus</taxon>
    </lineage>
</organism>
<dbReference type="RefSeq" id="WP_121129573.1">
    <property type="nucleotide sequence ID" value="NZ_JBHUFK010000041.1"/>
</dbReference>
<feature type="chain" id="PRO_5039102469" description="DUF4367 domain-containing protein" evidence="1">
    <location>
        <begin position="19"/>
        <end position="168"/>
    </location>
</feature>
<evidence type="ECO:0000313" key="2">
    <source>
        <dbReference type="EMBL" id="RKQ17182.1"/>
    </source>
</evidence>
<feature type="signal peptide" evidence="1">
    <location>
        <begin position="1"/>
        <end position="18"/>
    </location>
</feature>
<protein>
    <recommendedName>
        <fullName evidence="4">DUF4367 domain-containing protein</fullName>
    </recommendedName>
</protein>
<dbReference type="EMBL" id="RBZO01000006">
    <property type="protein sequence ID" value="RKQ17182.1"/>
    <property type="molecule type" value="Genomic_DNA"/>
</dbReference>